<evidence type="ECO:0000313" key="2">
    <source>
        <dbReference type="Proteomes" id="UP001175226"/>
    </source>
</evidence>
<dbReference type="Proteomes" id="UP001175226">
    <property type="component" value="Unassembled WGS sequence"/>
</dbReference>
<reference evidence="1" key="1">
    <citation type="submission" date="2023-06" db="EMBL/GenBank/DDBJ databases">
        <authorList>
            <consortium name="Lawrence Berkeley National Laboratory"/>
            <person name="Ahrendt S."/>
            <person name="Sahu N."/>
            <person name="Indic B."/>
            <person name="Wong-Bajracharya J."/>
            <person name="Merenyi Z."/>
            <person name="Ke H.-M."/>
            <person name="Monk M."/>
            <person name="Kocsube S."/>
            <person name="Drula E."/>
            <person name="Lipzen A."/>
            <person name="Balint B."/>
            <person name="Henrissat B."/>
            <person name="Andreopoulos B."/>
            <person name="Martin F.M."/>
            <person name="Harder C.B."/>
            <person name="Rigling D."/>
            <person name="Ford K.L."/>
            <person name="Foster G.D."/>
            <person name="Pangilinan J."/>
            <person name="Papanicolaou A."/>
            <person name="Barry K."/>
            <person name="LaButti K."/>
            <person name="Viragh M."/>
            <person name="Koriabine M."/>
            <person name="Yan M."/>
            <person name="Riley R."/>
            <person name="Champramary S."/>
            <person name="Plett K.L."/>
            <person name="Tsai I.J."/>
            <person name="Slot J."/>
            <person name="Sipos G."/>
            <person name="Plett J."/>
            <person name="Nagy L.G."/>
            <person name="Grigoriev I.V."/>
        </authorList>
    </citation>
    <scope>NUCLEOTIDE SEQUENCE</scope>
    <source>
        <strain evidence="1">FPL87.14</strain>
    </source>
</reference>
<name>A0AA39IUI8_9AGAR</name>
<gene>
    <name evidence="1" type="ORF">EV421DRAFT_1722759</name>
</gene>
<feature type="non-terminal residue" evidence="1">
    <location>
        <position position="1"/>
    </location>
</feature>
<organism evidence="1 2">
    <name type="scientific">Armillaria borealis</name>
    <dbReference type="NCBI Taxonomy" id="47425"/>
    <lineage>
        <taxon>Eukaryota</taxon>
        <taxon>Fungi</taxon>
        <taxon>Dikarya</taxon>
        <taxon>Basidiomycota</taxon>
        <taxon>Agaricomycotina</taxon>
        <taxon>Agaricomycetes</taxon>
        <taxon>Agaricomycetidae</taxon>
        <taxon>Agaricales</taxon>
        <taxon>Marasmiineae</taxon>
        <taxon>Physalacriaceae</taxon>
        <taxon>Armillaria</taxon>
    </lineage>
</organism>
<dbReference type="AlphaFoldDB" id="A0AA39IUI8"/>
<accession>A0AA39IUI8</accession>
<proteinExistence type="predicted"/>
<sequence length="68" mass="7614">SFLTGLHLADVSVISCAMSPTVFNIPKHVENGVVVESLYDQTSWMIRYFTESPPFKIKLFSCSTTKTL</sequence>
<evidence type="ECO:0000313" key="1">
    <source>
        <dbReference type="EMBL" id="KAK0429777.1"/>
    </source>
</evidence>
<comment type="caution">
    <text evidence="1">The sequence shown here is derived from an EMBL/GenBank/DDBJ whole genome shotgun (WGS) entry which is preliminary data.</text>
</comment>
<keyword evidence="2" id="KW-1185">Reference proteome</keyword>
<protein>
    <submittedName>
        <fullName evidence="1">Uncharacterized protein</fullName>
    </submittedName>
</protein>
<dbReference type="EMBL" id="JAUEPT010000212">
    <property type="protein sequence ID" value="KAK0429777.1"/>
    <property type="molecule type" value="Genomic_DNA"/>
</dbReference>